<protein>
    <recommendedName>
        <fullName evidence="4">Squalene cyclase C-terminal domain-containing protein</fullName>
    </recommendedName>
</protein>
<dbReference type="Pfam" id="PF13243">
    <property type="entry name" value="SQHop_cyclase_C"/>
    <property type="match status" value="1"/>
</dbReference>
<accession>A0ABP7IMI8</accession>
<comment type="cofactor">
    <cofactor evidence="1">
        <name>Mg(2+)</name>
        <dbReference type="ChEBI" id="CHEBI:18420"/>
    </cofactor>
</comment>
<dbReference type="RefSeq" id="WP_344944226.1">
    <property type="nucleotide sequence ID" value="NZ_BAAAZR010000017.1"/>
</dbReference>
<comment type="caution">
    <text evidence="5">The sequence shown here is derived from an EMBL/GenBank/DDBJ whole genome shotgun (WGS) entry which is preliminary data.</text>
</comment>
<evidence type="ECO:0000256" key="3">
    <source>
        <dbReference type="ARBA" id="ARBA00023239"/>
    </source>
</evidence>
<proteinExistence type="predicted"/>
<name>A0ABP7IMI8_9ACTN</name>
<evidence type="ECO:0000313" key="5">
    <source>
        <dbReference type="EMBL" id="GAA3821912.1"/>
    </source>
</evidence>
<sequence length="539" mass="57369">MSDPATAGRGDVVAQAGDLVAGLAAQPWGQVSPSIYETGRLVTLAPWLTGHTERLEYLVGAQRADGGWGSHDHYSLVPTLSATEALLGELRRGVPHGGRERIAAAADRGLDALFGWSRRGFDTPLPDMPAIELIVPYLTGGINRHLHHLTRSPLRLLSAWEGTAPLPVPRHMDDQKPAVIAARLRSGAALPEKLHHALEVAGEAAAGARGVPLTPAGTIGASPAATAAWLGTAGKTRPHHPARRHLEAVAGLHGGPVPCGVPITAFERGWVLSWLVRAGVPLRVPDALVAGLGDGLGPEGTPAGPGLPPDADTTSVALYALALLGAPREPGSLWRYRADPHFQTWHGEQGFSTTVNAHVLDCFGQYVTCRPGVRPRYATAMGEVESWLLAQQRADGSWSDRWHVSPYYATMCCVLALDAWGGRESEHAVRRAVRWILAGRRAGGGWGLWRATAEETAYAMQTLLLSRAAREEPARDEAAAGGHAFLLQTAAAGDDPPMWVDKELYIPLAIVRAAILGALNLAQRDPGVTLRIRQSAKRT</sequence>
<dbReference type="InterPro" id="IPR008930">
    <property type="entry name" value="Terpenoid_cyclase/PrenylTrfase"/>
</dbReference>
<dbReference type="Gene3D" id="1.50.10.160">
    <property type="match status" value="1"/>
</dbReference>
<dbReference type="SUPFAM" id="SSF48239">
    <property type="entry name" value="Terpenoid cyclases/Protein prenyltransferases"/>
    <property type="match status" value="1"/>
</dbReference>
<dbReference type="Proteomes" id="UP001500888">
    <property type="component" value="Unassembled WGS sequence"/>
</dbReference>
<organism evidence="5 6">
    <name type="scientific">Sphaerisporangium flaviroseum</name>
    <dbReference type="NCBI Taxonomy" id="509199"/>
    <lineage>
        <taxon>Bacteria</taxon>
        <taxon>Bacillati</taxon>
        <taxon>Actinomycetota</taxon>
        <taxon>Actinomycetes</taxon>
        <taxon>Streptosporangiales</taxon>
        <taxon>Streptosporangiaceae</taxon>
        <taxon>Sphaerisporangium</taxon>
    </lineage>
</organism>
<dbReference type="EMBL" id="BAAAZR010000017">
    <property type="protein sequence ID" value="GAA3821912.1"/>
    <property type="molecule type" value="Genomic_DNA"/>
</dbReference>
<dbReference type="InterPro" id="IPR032696">
    <property type="entry name" value="SQ_cyclase_C"/>
</dbReference>
<keyword evidence="2" id="KW-0460">Magnesium</keyword>
<evidence type="ECO:0000256" key="1">
    <source>
        <dbReference type="ARBA" id="ARBA00001946"/>
    </source>
</evidence>
<dbReference type="PANTHER" id="PTHR31739">
    <property type="entry name" value="ENT-COPALYL DIPHOSPHATE SYNTHASE, CHLOROPLASTIC"/>
    <property type="match status" value="1"/>
</dbReference>
<evidence type="ECO:0000256" key="2">
    <source>
        <dbReference type="ARBA" id="ARBA00022842"/>
    </source>
</evidence>
<keyword evidence="3" id="KW-0456">Lyase</keyword>
<reference evidence="6" key="1">
    <citation type="journal article" date="2019" name="Int. J. Syst. Evol. Microbiol.">
        <title>The Global Catalogue of Microorganisms (GCM) 10K type strain sequencing project: providing services to taxonomists for standard genome sequencing and annotation.</title>
        <authorList>
            <consortium name="The Broad Institute Genomics Platform"/>
            <consortium name="The Broad Institute Genome Sequencing Center for Infectious Disease"/>
            <person name="Wu L."/>
            <person name="Ma J."/>
        </authorList>
    </citation>
    <scope>NUCLEOTIDE SEQUENCE [LARGE SCALE GENOMIC DNA]</scope>
    <source>
        <strain evidence="6">JCM 16908</strain>
    </source>
</reference>
<evidence type="ECO:0000313" key="6">
    <source>
        <dbReference type="Proteomes" id="UP001500888"/>
    </source>
</evidence>
<feature type="domain" description="Squalene cyclase C-terminal" evidence="4">
    <location>
        <begin position="354"/>
        <end position="454"/>
    </location>
</feature>
<dbReference type="Gene3D" id="1.50.10.20">
    <property type="match status" value="1"/>
</dbReference>
<evidence type="ECO:0000259" key="4">
    <source>
        <dbReference type="Pfam" id="PF13243"/>
    </source>
</evidence>
<gene>
    <name evidence="5" type="ORF">GCM10022226_47840</name>
</gene>
<dbReference type="InterPro" id="IPR050148">
    <property type="entry name" value="Terpene_synthase-like"/>
</dbReference>
<dbReference type="PANTHER" id="PTHR31739:SF3">
    <property type="entry name" value="ENT-KAUR-16-ENE SYNTHASE, CHLOROPLASTIC"/>
    <property type="match status" value="1"/>
</dbReference>
<keyword evidence="6" id="KW-1185">Reference proteome</keyword>